<reference evidence="1" key="1">
    <citation type="submission" date="2018-05" db="EMBL/GenBank/DDBJ databases">
        <authorList>
            <person name="Lanie J.A."/>
            <person name="Ng W.-L."/>
            <person name="Kazmierczak K.M."/>
            <person name="Andrzejewski T.M."/>
            <person name="Davidsen T.M."/>
            <person name="Wayne K.J."/>
            <person name="Tettelin H."/>
            <person name="Glass J.I."/>
            <person name="Rusch D."/>
            <person name="Podicherti R."/>
            <person name="Tsui H.-C.T."/>
            <person name="Winkler M.E."/>
        </authorList>
    </citation>
    <scope>NUCLEOTIDE SEQUENCE</scope>
</reference>
<organism evidence="1">
    <name type="scientific">marine metagenome</name>
    <dbReference type="NCBI Taxonomy" id="408172"/>
    <lineage>
        <taxon>unclassified sequences</taxon>
        <taxon>metagenomes</taxon>
        <taxon>ecological metagenomes</taxon>
    </lineage>
</organism>
<sequence length="91" mass="9451">MACAEDLEVLTALGEQARAEMRPKRGGDVLARLDVHASAVDDRMAQALADQSSVVAVGMVDGAPVAYGLMVIAEAADGSTHAVIEELFVEP</sequence>
<evidence type="ECO:0000313" key="1">
    <source>
        <dbReference type="EMBL" id="SVA86405.1"/>
    </source>
</evidence>
<accession>A0A381ZAT3</accession>
<dbReference type="Gene3D" id="3.40.630.30">
    <property type="match status" value="1"/>
</dbReference>
<proteinExistence type="predicted"/>
<feature type="non-terminal residue" evidence="1">
    <location>
        <position position="91"/>
    </location>
</feature>
<name>A0A381ZAT3_9ZZZZ</name>
<dbReference type="AlphaFoldDB" id="A0A381ZAT3"/>
<protein>
    <recommendedName>
        <fullName evidence="2">N-acetyltransferase domain-containing protein</fullName>
    </recommendedName>
</protein>
<gene>
    <name evidence="1" type="ORF">METZ01_LOCUS139259</name>
</gene>
<dbReference type="EMBL" id="UINC01020620">
    <property type="protein sequence ID" value="SVA86405.1"/>
    <property type="molecule type" value="Genomic_DNA"/>
</dbReference>
<evidence type="ECO:0008006" key="2">
    <source>
        <dbReference type="Google" id="ProtNLM"/>
    </source>
</evidence>